<evidence type="ECO:0000256" key="1">
    <source>
        <dbReference type="SAM" id="SignalP"/>
    </source>
</evidence>
<name>A0A9P5ZRU9_PLEER</name>
<dbReference type="AlphaFoldDB" id="A0A9P5ZRU9"/>
<proteinExistence type="predicted"/>
<reference evidence="2" key="1">
    <citation type="submission" date="2020-11" db="EMBL/GenBank/DDBJ databases">
        <authorList>
            <consortium name="DOE Joint Genome Institute"/>
            <person name="Ahrendt S."/>
            <person name="Riley R."/>
            <person name="Andreopoulos W."/>
            <person name="Labutti K."/>
            <person name="Pangilinan J."/>
            <person name="Ruiz-Duenas F.J."/>
            <person name="Barrasa J.M."/>
            <person name="Sanchez-Garcia M."/>
            <person name="Camarero S."/>
            <person name="Miyauchi S."/>
            <person name="Serrano A."/>
            <person name="Linde D."/>
            <person name="Babiker R."/>
            <person name="Drula E."/>
            <person name="Ayuso-Fernandez I."/>
            <person name="Pacheco R."/>
            <person name="Padilla G."/>
            <person name="Ferreira P."/>
            <person name="Barriuso J."/>
            <person name="Kellner H."/>
            <person name="Castanera R."/>
            <person name="Alfaro M."/>
            <person name="Ramirez L."/>
            <person name="Pisabarro A.G."/>
            <person name="Kuo A."/>
            <person name="Tritt A."/>
            <person name="Lipzen A."/>
            <person name="He G."/>
            <person name="Yan M."/>
            <person name="Ng V."/>
            <person name="Cullen D."/>
            <person name="Martin F."/>
            <person name="Rosso M.-N."/>
            <person name="Henrissat B."/>
            <person name="Hibbett D."/>
            <person name="Martinez A.T."/>
            <person name="Grigoriev I.V."/>
        </authorList>
    </citation>
    <scope>NUCLEOTIDE SEQUENCE</scope>
    <source>
        <strain evidence="2">ATCC 90797</strain>
    </source>
</reference>
<feature type="chain" id="PRO_5040390977" description="Secreted protein" evidence="1">
    <location>
        <begin position="23"/>
        <end position="115"/>
    </location>
</feature>
<evidence type="ECO:0000313" key="2">
    <source>
        <dbReference type="EMBL" id="KAF9492560.1"/>
    </source>
</evidence>
<comment type="caution">
    <text evidence="2">The sequence shown here is derived from an EMBL/GenBank/DDBJ whole genome shotgun (WGS) entry which is preliminary data.</text>
</comment>
<feature type="signal peptide" evidence="1">
    <location>
        <begin position="1"/>
        <end position="22"/>
    </location>
</feature>
<organism evidence="2 3">
    <name type="scientific">Pleurotus eryngii</name>
    <name type="common">Boletus of the steppes</name>
    <dbReference type="NCBI Taxonomy" id="5323"/>
    <lineage>
        <taxon>Eukaryota</taxon>
        <taxon>Fungi</taxon>
        <taxon>Dikarya</taxon>
        <taxon>Basidiomycota</taxon>
        <taxon>Agaricomycotina</taxon>
        <taxon>Agaricomycetes</taxon>
        <taxon>Agaricomycetidae</taxon>
        <taxon>Agaricales</taxon>
        <taxon>Pleurotineae</taxon>
        <taxon>Pleurotaceae</taxon>
        <taxon>Pleurotus</taxon>
    </lineage>
</organism>
<dbReference type="EMBL" id="MU154599">
    <property type="protein sequence ID" value="KAF9492560.1"/>
    <property type="molecule type" value="Genomic_DNA"/>
</dbReference>
<keyword evidence="3" id="KW-1185">Reference proteome</keyword>
<accession>A0A9P5ZRU9</accession>
<keyword evidence="1" id="KW-0732">Signal</keyword>
<evidence type="ECO:0008006" key="4">
    <source>
        <dbReference type="Google" id="ProtNLM"/>
    </source>
</evidence>
<sequence>MERRQWRFLWEWNRVLASLAGALYELEVSTRSVPRNASLNCRIKCTFEHHATRPLAVCLSWLPSFTCSVGRVLRRRPPGKLNFRIRRPNHLPLLHVVCLGENAKAKLLTFGGVHC</sequence>
<evidence type="ECO:0000313" key="3">
    <source>
        <dbReference type="Proteomes" id="UP000807025"/>
    </source>
</evidence>
<protein>
    <recommendedName>
        <fullName evidence="4">Secreted protein</fullName>
    </recommendedName>
</protein>
<gene>
    <name evidence="2" type="ORF">BDN71DRAFT_1181989</name>
</gene>
<dbReference type="Proteomes" id="UP000807025">
    <property type="component" value="Unassembled WGS sequence"/>
</dbReference>